<proteinExistence type="predicted"/>
<accession>F8DIF1</accession>
<dbReference type="Proteomes" id="UP000001502">
    <property type="component" value="Chromosome"/>
</dbReference>
<dbReference type="AlphaFoldDB" id="F8DIF1"/>
<dbReference type="KEGG" id="scp:HMPREF0833_10769"/>
<evidence type="ECO:0000313" key="1">
    <source>
        <dbReference type="EMBL" id="AEH55800.1"/>
    </source>
</evidence>
<evidence type="ECO:0000313" key="2">
    <source>
        <dbReference type="Proteomes" id="UP000001502"/>
    </source>
</evidence>
<gene>
    <name evidence="1" type="ordered locus">HMPREF0833_10769</name>
</gene>
<protein>
    <submittedName>
        <fullName evidence="1">Uncharacterized protein</fullName>
    </submittedName>
</protein>
<name>F8DIF1_STREP</name>
<dbReference type="EMBL" id="CP002843">
    <property type="protein sequence ID" value="AEH55800.1"/>
    <property type="molecule type" value="Genomic_DNA"/>
</dbReference>
<organism evidence="1 2">
    <name type="scientific">Streptococcus parasanguinis (strain ATCC 15912 / DSM 6778 / CIP 104372 / LMG 14537)</name>
    <dbReference type="NCBI Taxonomy" id="760570"/>
    <lineage>
        <taxon>Bacteria</taxon>
        <taxon>Bacillati</taxon>
        <taxon>Bacillota</taxon>
        <taxon>Bacilli</taxon>
        <taxon>Lactobacillales</taxon>
        <taxon>Streptococcaceae</taxon>
        <taxon>Streptococcus</taxon>
    </lineage>
</organism>
<dbReference type="HOGENOM" id="CLU_2384858_0_0_9"/>
<reference evidence="2" key="1">
    <citation type="submission" date="2011-06" db="EMBL/GenBank/DDBJ databases">
        <title>Complete sequence of Streptococcus parasanguinis strain ATCC 15912.</title>
        <authorList>
            <person name="Muzny D."/>
            <person name="Qin X."/>
            <person name="Buhay C."/>
            <person name="Dugan-Rocha S."/>
            <person name="Ding Y."/>
            <person name="Chen G."/>
            <person name="Hawes A."/>
            <person name="Holder M."/>
            <person name="Jhangiani S."/>
            <person name="Johnson A."/>
            <person name="Khan Z."/>
            <person name="Li Z."/>
            <person name="Liu W."/>
            <person name="Liu X."/>
            <person name="Perez L."/>
            <person name="Shen H."/>
            <person name="Wang Q."/>
            <person name="Watt J."/>
            <person name="Xi L."/>
            <person name="Xin Y."/>
            <person name="Zhou J."/>
            <person name="Deng J."/>
            <person name="Jiang H."/>
            <person name="Liu Y."/>
            <person name="Qu J."/>
            <person name="Song X.-Z."/>
            <person name="Zhang L."/>
            <person name="Villasana D."/>
            <person name="Johnson A."/>
            <person name="Liu J."/>
            <person name="Liyanage D."/>
            <person name="Lorensuhewa L."/>
            <person name="Robinson T."/>
            <person name="Song A."/>
            <person name="Song B.-B."/>
            <person name="Dinh H."/>
            <person name="Thornton R."/>
            <person name="Coyle M."/>
            <person name="Francisco L."/>
            <person name="Jackson L."/>
            <person name="Javaid M."/>
            <person name="Korchina V."/>
            <person name="Kovar C."/>
            <person name="Mata R."/>
            <person name="Mathew T."/>
            <person name="Ngo R."/>
            <person name="Nguyen L."/>
            <person name="Nguyen N."/>
            <person name="Okwuonu G."/>
            <person name="Ongeri F."/>
            <person name="Pham C."/>
            <person name="Simmons D."/>
            <person name="Wilczek-Boney K."/>
            <person name="Hale W."/>
            <person name="Jakkamsetti A."/>
            <person name="Pham P."/>
            <person name="Ruth R."/>
            <person name="San Lucas F."/>
            <person name="Warren J."/>
            <person name="Zhang J."/>
            <person name="Zhao Z."/>
            <person name="Zhou C."/>
            <person name="Zhu D."/>
            <person name="Lee S."/>
            <person name="Bess C."/>
            <person name="Blankenburg K."/>
            <person name="Forbes L."/>
            <person name="Fu Q."/>
            <person name="Gubbala S."/>
            <person name="Hirani K."/>
            <person name="Jayaseelan J.C."/>
            <person name="Lara F."/>
            <person name="Munidasa M."/>
            <person name="Palculict T."/>
            <person name="Patil S."/>
            <person name="Pu L.-L."/>
            <person name="Saada N."/>
            <person name="Tang L."/>
            <person name="Weissenberger G."/>
            <person name="Zhu Y."/>
            <person name="Hemphill L."/>
            <person name="Shang Y."/>
            <person name="Youmans B."/>
            <person name="Ayvaz T."/>
            <person name="Ross M."/>
            <person name="Santibanez J."/>
            <person name="Aqrawi P."/>
            <person name="Gross S."/>
            <person name="Joshi V."/>
            <person name="Fowler G."/>
            <person name="Nazareth L."/>
            <person name="Reid J."/>
            <person name="Worley K."/>
            <person name="Petrosino J."/>
            <person name="Highlander S."/>
            <person name="Gibbs R."/>
        </authorList>
    </citation>
    <scope>NUCLEOTIDE SEQUENCE [LARGE SCALE GENOMIC DNA]</scope>
    <source>
        <strain evidence="2">ATCC 15912 / DSM 6778 / CIP 104372 / LMG 14537</strain>
    </source>
</reference>
<sequence length="94" mass="10824">MKSPNSVTFYLKKTSKRAQKILFLYDTVIEIFKNFGVRTVASVLALFLCRILGVRCEDFLMPALSYELGQSPINDRGILLFTFILNHTFFSFMS</sequence>